<organism evidence="3 4">
    <name type="scientific">Hermetia illucens</name>
    <name type="common">Black soldier fly</name>
    <dbReference type="NCBI Taxonomy" id="343691"/>
    <lineage>
        <taxon>Eukaryota</taxon>
        <taxon>Metazoa</taxon>
        <taxon>Ecdysozoa</taxon>
        <taxon>Arthropoda</taxon>
        <taxon>Hexapoda</taxon>
        <taxon>Insecta</taxon>
        <taxon>Pterygota</taxon>
        <taxon>Neoptera</taxon>
        <taxon>Endopterygota</taxon>
        <taxon>Diptera</taxon>
        <taxon>Brachycera</taxon>
        <taxon>Stratiomyomorpha</taxon>
        <taxon>Stratiomyidae</taxon>
        <taxon>Hermetiinae</taxon>
        <taxon>Hermetia</taxon>
    </lineage>
</organism>
<dbReference type="OMA" id="NRKSYFM"/>
<feature type="compositionally biased region" description="Basic residues" evidence="1">
    <location>
        <begin position="29"/>
        <end position="42"/>
    </location>
</feature>
<dbReference type="InterPro" id="IPR029264">
    <property type="entry name" value="ARF7EP_C"/>
</dbReference>
<evidence type="ECO:0000313" key="4">
    <source>
        <dbReference type="Proteomes" id="UP000594454"/>
    </source>
</evidence>
<gene>
    <name evidence="3" type="ORF">HERILL_LOCUS253</name>
</gene>
<feature type="compositionally biased region" description="Acidic residues" evidence="1">
    <location>
        <begin position="1"/>
        <end position="10"/>
    </location>
</feature>
<protein>
    <recommendedName>
        <fullName evidence="2">ARF7 effector protein C-terminal domain-containing protein</fullName>
    </recommendedName>
</protein>
<dbReference type="InParanoid" id="A0A7R8U9X8"/>
<dbReference type="EMBL" id="LR899009">
    <property type="protein sequence ID" value="CAD7076862.1"/>
    <property type="molecule type" value="Genomic_DNA"/>
</dbReference>
<dbReference type="PANTHER" id="PTHR46536">
    <property type="entry name" value="ARL14 EFFECTOR PROTEIN"/>
    <property type="match status" value="1"/>
</dbReference>
<evidence type="ECO:0000256" key="1">
    <source>
        <dbReference type="SAM" id="MobiDB-lite"/>
    </source>
</evidence>
<dbReference type="PANTHER" id="PTHR46536:SF3">
    <property type="entry name" value="ARF7 EFFECTOR PROTEIN C-TERMINAL DOMAIN-CONTAINING PROTEIN"/>
    <property type="match status" value="1"/>
</dbReference>
<feature type="region of interest" description="Disordered" evidence="1">
    <location>
        <begin position="1"/>
        <end position="83"/>
    </location>
</feature>
<dbReference type="FunCoup" id="A0A7R8U9X8">
    <property type="interactions" value="5"/>
</dbReference>
<dbReference type="Pfam" id="PF14949">
    <property type="entry name" value="ARF7EP_C"/>
    <property type="match status" value="1"/>
</dbReference>
<evidence type="ECO:0000259" key="2">
    <source>
        <dbReference type="Pfam" id="PF14949"/>
    </source>
</evidence>
<keyword evidence="4" id="KW-1185">Reference proteome</keyword>
<feature type="domain" description="ARF7 effector protein C-terminal" evidence="2">
    <location>
        <begin position="46"/>
        <end position="137"/>
    </location>
</feature>
<name>A0A7R8U9X8_HERIL</name>
<dbReference type="AlphaFoldDB" id="A0A7R8U9X8"/>
<proteinExistence type="predicted"/>
<reference evidence="3 4" key="1">
    <citation type="submission" date="2020-11" db="EMBL/GenBank/DDBJ databases">
        <authorList>
            <person name="Wallbank WR R."/>
            <person name="Pardo Diaz C."/>
            <person name="Kozak K."/>
            <person name="Martin S."/>
            <person name="Jiggins C."/>
            <person name="Moest M."/>
            <person name="Warren A I."/>
            <person name="Generalovic N T."/>
            <person name="Byers J.R.P. K."/>
            <person name="Montejo-Kovacevich G."/>
            <person name="Yen C E."/>
        </authorList>
    </citation>
    <scope>NUCLEOTIDE SEQUENCE [LARGE SCALE GENOMIC DNA]</scope>
</reference>
<accession>A0A7R8U9X8</accession>
<sequence>MSTGYEDDDSSQSGDVENSIGRRIGLRERPRKAQMKSQLRLRKMIDDYDNFLGDFDPEKSTRERRKLSRKTSAPPPPQKCTMYDERGRLRDYNSTDICDCMHEKCPGCFFACANCGNPKCGPTCRINRRHTYETIEFDGKDIIIRNKYHNRN</sequence>
<dbReference type="Proteomes" id="UP000594454">
    <property type="component" value="Chromosome 1"/>
</dbReference>
<evidence type="ECO:0000313" key="3">
    <source>
        <dbReference type="EMBL" id="CAD7076862.1"/>
    </source>
</evidence>
<dbReference type="OrthoDB" id="5984406at2759"/>